<organism evidence="1 2">
    <name type="scientific">Rosa chinensis</name>
    <name type="common">China rose</name>
    <dbReference type="NCBI Taxonomy" id="74649"/>
    <lineage>
        <taxon>Eukaryota</taxon>
        <taxon>Viridiplantae</taxon>
        <taxon>Streptophyta</taxon>
        <taxon>Embryophyta</taxon>
        <taxon>Tracheophyta</taxon>
        <taxon>Spermatophyta</taxon>
        <taxon>Magnoliopsida</taxon>
        <taxon>eudicotyledons</taxon>
        <taxon>Gunneridae</taxon>
        <taxon>Pentapetalae</taxon>
        <taxon>rosids</taxon>
        <taxon>fabids</taxon>
        <taxon>Rosales</taxon>
        <taxon>Rosaceae</taxon>
        <taxon>Rosoideae</taxon>
        <taxon>Rosoideae incertae sedis</taxon>
        <taxon>Rosa</taxon>
    </lineage>
</organism>
<dbReference type="STRING" id="74649.A0A2P6SBZ5"/>
<comment type="caution">
    <text evidence="1">The sequence shown here is derived from an EMBL/GenBank/DDBJ whole genome shotgun (WGS) entry which is preliminary data.</text>
</comment>
<name>A0A2P6SBZ5_ROSCH</name>
<reference evidence="1 2" key="1">
    <citation type="journal article" date="2018" name="Nat. Genet.">
        <title>The Rosa genome provides new insights in the design of modern roses.</title>
        <authorList>
            <person name="Bendahmane M."/>
        </authorList>
    </citation>
    <scope>NUCLEOTIDE SEQUENCE [LARGE SCALE GENOMIC DNA]</scope>
    <source>
        <strain evidence="2">cv. Old Blush</strain>
    </source>
</reference>
<dbReference type="EMBL" id="PDCK01000039">
    <property type="protein sequence ID" value="PRQ56205.1"/>
    <property type="molecule type" value="Genomic_DNA"/>
</dbReference>
<dbReference type="Gramene" id="PRQ56205">
    <property type="protein sequence ID" value="PRQ56205"/>
    <property type="gene ID" value="RchiOBHm_Chr1g0333241"/>
</dbReference>
<proteinExistence type="predicted"/>
<accession>A0A2P6SBZ5</accession>
<keyword evidence="2" id="KW-1185">Reference proteome</keyword>
<evidence type="ECO:0000313" key="2">
    <source>
        <dbReference type="Proteomes" id="UP000238479"/>
    </source>
</evidence>
<sequence>MLIQLLALGSARPRCLPGINFLHLLGEDEPASDVLFRIAFDMVDAQWLAMNASCMQFNELSR</sequence>
<evidence type="ECO:0008006" key="3">
    <source>
        <dbReference type="Google" id="ProtNLM"/>
    </source>
</evidence>
<dbReference type="AlphaFoldDB" id="A0A2P6SBZ5"/>
<evidence type="ECO:0000313" key="1">
    <source>
        <dbReference type="EMBL" id="PRQ56205.1"/>
    </source>
</evidence>
<protein>
    <recommendedName>
        <fullName evidence="3">ELMO domain-containing protein</fullName>
    </recommendedName>
</protein>
<gene>
    <name evidence="1" type="ORF">RchiOBHm_Chr1g0333241</name>
</gene>
<dbReference type="Proteomes" id="UP000238479">
    <property type="component" value="Chromosome 1"/>
</dbReference>